<evidence type="ECO:0000313" key="1">
    <source>
        <dbReference type="EMBL" id="KAD3640085.1"/>
    </source>
</evidence>
<dbReference type="Proteomes" id="UP000326396">
    <property type="component" value="Linkage Group LG5"/>
</dbReference>
<dbReference type="AlphaFoldDB" id="A0A5N6MIF7"/>
<organism evidence="1 2">
    <name type="scientific">Mikania micrantha</name>
    <name type="common">bitter vine</name>
    <dbReference type="NCBI Taxonomy" id="192012"/>
    <lineage>
        <taxon>Eukaryota</taxon>
        <taxon>Viridiplantae</taxon>
        <taxon>Streptophyta</taxon>
        <taxon>Embryophyta</taxon>
        <taxon>Tracheophyta</taxon>
        <taxon>Spermatophyta</taxon>
        <taxon>Magnoliopsida</taxon>
        <taxon>eudicotyledons</taxon>
        <taxon>Gunneridae</taxon>
        <taxon>Pentapetalae</taxon>
        <taxon>asterids</taxon>
        <taxon>campanulids</taxon>
        <taxon>Asterales</taxon>
        <taxon>Asteraceae</taxon>
        <taxon>Asteroideae</taxon>
        <taxon>Heliantheae alliance</taxon>
        <taxon>Eupatorieae</taxon>
        <taxon>Mikania</taxon>
    </lineage>
</organism>
<keyword evidence="2" id="KW-1185">Reference proteome</keyword>
<sequence>MQEEIHLPGDAVNDESILDADAKANEATQKTIDGPSAKDWRGEGLGRYDSCVCGSSVYGDEFQLITGRELKISSAASLWDAWSTNVEAARDLREVKGNIKIISKGEDDNYVFYWNTKKMQGLLEESLSCRLSLLTVLN</sequence>
<gene>
    <name evidence="1" type="ORF">E3N88_29308</name>
</gene>
<reference evidence="1 2" key="1">
    <citation type="submission" date="2019-05" db="EMBL/GenBank/DDBJ databases">
        <title>Mikania micrantha, genome provides insights into the molecular mechanism of rapid growth.</title>
        <authorList>
            <person name="Liu B."/>
        </authorList>
    </citation>
    <scope>NUCLEOTIDE SEQUENCE [LARGE SCALE GENOMIC DNA]</scope>
    <source>
        <strain evidence="1">NLD-2019</strain>
        <tissue evidence="1">Leaf</tissue>
    </source>
</reference>
<comment type="caution">
    <text evidence="1">The sequence shown here is derived from an EMBL/GenBank/DDBJ whole genome shotgun (WGS) entry which is preliminary data.</text>
</comment>
<proteinExistence type="predicted"/>
<protein>
    <submittedName>
        <fullName evidence="1">Uncharacterized protein</fullName>
    </submittedName>
</protein>
<evidence type="ECO:0000313" key="2">
    <source>
        <dbReference type="Proteomes" id="UP000326396"/>
    </source>
</evidence>
<name>A0A5N6MIF7_9ASTR</name>
<accession>A0A5N6MIF7</accession>
<dbReference type="EMBL" id="SZYD01000015">
    <property type="protein sequence ID" value="KAD3640085.1"/>
    <property type="molecule type" value="Genomic_DNA"/>
</dbReference>